<proteinExistence type="predicted"/>
<dbReference type="AlphaFoldDB" id="A0A8S4GC06"/>
<sequence>VYRLCVLLFRGSEDQAGLLRE</sequence>
<feature type="non-terminal residue" evidence="1">
    <location>
        <position position="1"/>
    </location>
</feature>
<evidence type="ECO:0000313" key="1">
    <source>
        <dbReference type="EMBL" id="CAG9138763.1"/>
    </source>
</evidence>
<accession>A0A8S4GC06</accession>
<protein>
    <submittedName>
        <fullName evidence="1">(diamondback moth) hypothetical protein</fullName>
    </submittedName>
</protein>
<keyword evidence="2" id="KW-1185">Reference proteome</keyword>
<dbReference type="EMBL" id="CAJHNJ030000852">
    <property type="protein sequence ID" value="CAG9138763.1"/>
    <property type="molecule type" value="Genomic_DNA"/>
</dbReference>
<gene>
    <name evidence="1" type="ORF">PLXY2_LOCUS17016</name>
</gene>
<organism evidence="1 2">
    <name type="scientific">Plutella xylostella</name>
    <name type="common">Diamondback moth</name>
    <name type="synonym">Plutella maculipennis</name>
    <dbReference type="NCBI Taxonomy" id="51655"/>
    <lineage>
        <taxon>Eukaryota</taxon>
        <taxon>Metazoa</taxon>
        <taxon>Ecdysozoa</taxon>
        <taxon>Arthropoda</taxon>
        <taxon>Hexapoda</taxon>
        <taxon>Insecta</taxon>
        <taxon>Pterygota</taxon>
        <taxon>Neoptera</taxon>
        <taxon>Endopterygota</taxon>
        <taxon>Lepidoptera</taxon>
        <taxon>Glossata</taxon>
        <taxon>Ditrysia</taxon>
        <taxon>Yponomeutoidea</taxon>
        <taxon>Plutellidae</taxon>
        <taxon>Plutella</taxon>
    </lineage>
</organism>
<comment type="caution">
    <text evidence="1">The sequence shown here is derived from an EMBL/GenBank/DDBJ whole genome shotgun (WGS) entry which is preliminary data.</text>
</comment>
<evidence type="ECO:0000313" key="2">
    <source>
        <dbReference type="Proteomes" id="UP000653454"/>
    </source>
</evidence>
<reference evidence="1" key="1">
    <citation type="submission" date="2020-11" db="EMBL/GenBank/DDBJ databases">
        <authorList>
            <person name="Whiteford S."/>
        </authorList>
    </citation>
    <scope>NUCLEOTIDE SEQUENCE</scope>
</reference>
<dbReference type="Proteomes" id="UP000653454">
    <property type="component" value="Unassembled WGS sequence"/>
</dbReference>
<name>A0A8S4GC06_PLUXY</name>